<dbReference type="AlphaFoldDB" id="A0A5J6WWJ3"/>
<dbReference type="Proteomes" id="UP000594034">
    <property type="component" value="Chromosome"/>
</dbReference>
<dbReference type="EMBL" id="CP040449">
    <property type="protein sequence ID" value="QFI54684.1"/>
    <property type="molecule type" value="Genomic_DNA"/>
</dbReference>
<sequence>MPIHTLVATGLDSDHPWALSDAELIRQLRATSANLPPLMAALVFEAAERLSDYSDEPPPRSEHHVDSLSLT</sequence>
<evidence type="ECO:0000313" key="3">
    <source>
        <dbReference type="Proteomes" id="UP000594034"/>
    </source>
</evidence>
<dbReference type="RefSeq" id="WP_193004118.1">
    <property type="nucleotide sequence ID" value="NZ_CP040449.1"/>
</dbReference>
<name>A0A5J6WWJ3_9GAMM</name>
<dbReference type="KEGG" id="asim:FE240_08255"/>
<feature type="region of interest" description="Disordered" evidence="1">
    <location>
        <begin position="52"/>
        <end position="71"/>
    </location>
</feature>
<evidence type="ECO:0000313" key="2">
    <source>
        <dbReference type="EMBL" id="QFI54684.1"/>
    </source>
</evidence>
<accession>A0A5J6WWJ3</accession>
<organism evidence="2 3">
    <name type="scientific">Aeromonas simiae</name>
    <dbReference type="NCBI Taxonomy" id="218936"/>
    <lineage>
        <taxon>Bacteria</taxon>
        <taxon>Pseudomonadati</taxon>
        <taxon>Pseudomonadota</taxon>
        <taxon>Gammaproteobacteria</taxon>
        <taxon>Aeromonadales</taxon>
        <taxon>Aeromonadaceae</taxon>
        <taxon>Aeromonas</taxon>
    </lineage>
</organism>
<keyword evidence="3" id="KW-1185">Reference proteome</keyword>
<reference evidence="2 3" key="1">
    <citation type="submission" date="2019-05" db="EMBL/GenBank/DDBJ databases">
        <title>OXA-830, a novel chromosomally encoded expanded-spectrum class D beta-lactamase in Aeromonas simiae.</title>
        <authorList>
            <person name="Zhou W."/>
            <person name="Chen Q."/>
        </authorList>
    </citation>
    <scope>NUCLEOTIDE SEQUENCE [LARGE SCALE GENOMIC DNA]</scope>
    <source>
        <strain evidence="2 3">A6</strain>
    </source>
</reference>
<protein>
    <submittedName>
        <fullName evidence="2">Uncharacterized protein</fullName>
    </submittedName>
</protein>
<evidence type="ECO:0000256" key="1">
    <source>
        <dbReference type="SAM" id="MobiDB-lite"/>
    </source>
</evidence>
<gene>
    <name evidence="2" type="ORF">FE240_08255</name>
</gene>
<proteinExistence type="predicted"/>